<dbReference type="PANTHER" id="PTHR45138">
    <property type="entry name" value="REGULATORY COMPONENTS OF SENSORY TRANSDUCTION SYSTEM"/>
    <property type="match status" value="1"/>
</dbReference>
<accession>A0A1S1NRI5</accession>
<dbReference type="PROSITE" id="PS50113">
    <property type="entry name" value="PAC"/>
    <property type="match status" value="1"/>
</dbReference>
<dbReference type="InterPro" id="IPR000160">
    <property type="entry name" value="GGDEF_dom"/>
</dbReference>
<dbReference type="InterPro" id="IPR000700">
    <property type="entry name" value="PAS-assoc_C"/>
</dbReference>
<dbReference type="Pfam" id="PF00989">
    <property type="entry name" value="PAS"/>
    <property type="match status" value="1"/>
</dbReference>
<comment type="cofactor">
    <cofactor evidence="1">
        <name>Mg(2+)</name>
        <dbReference type="ChEBI" id="CHEBI:18420"/>
    </cofactor>
</comment>
<dbReference type="InterPro" id="IPR035965">
    <property type="entry name" value="PAS-like_dom_sf"/>
</dbReference>
<evidence type="ECO:0000313" key="5">
    <source>
        <dbReference type="Proteomes" id="UP000322553"/>
    </source>
</evidence>
<dbReference type="Pfam" id="PF01590">
    <property type="entry name" value="GAF"/>
    <property type="match status" value="1"/>
</dbReference>
<dbReference type="PANTHER" id="PTHR45138:SF9">
    <property type="entry name" value="DIGUANYLATE CYCLASE DGCM-RELATED"/>
    <property type="match status" value="1"/>
</dbReference>
<dbReference type="NCBIfam" id="TIGR00229">
    <property type="entry name" value="sensory_box"/>
    <property type="match status" value="1"/>
</dbReference>
<dbReference type="InterPro" id="IPR003018">
    <property type="entry name" value="GAF"/>
</dbReference>
<dbReference type="KEGG" id="kuy:FY550_01805"/>
<dbReference type="Proteomes" id="UP000322553">
    <property type="component" value="Chromosome"/>
</dbReference>
<dbReference type="PROSITE" id="PS50112">
    <property type="entry name" value="PAS"/>
    <property type="match status" value="1"/>
</dbReference>
<sequence>MRSEHSPDQDELLIGLHHLLIDHFDDLPSFIPACLETGRQLLGLSTGIFSRITGSDYEVVDVLTPLEGVHRGDHFSLVDTYCNAVIQAGAPTAYHAVGEMADMQQHPVYIGLRLESYIGVPVYTTDGVFGTLNFSDLAPRSTPFGKREIRILEVMASMLGRLIEREQAQSLLFEREEMFEKGFRHAIVAKAIARPDGLIIDVNDAFCRLFGYPRDQLLGLTPADLTHPEDQHLTDQQYRELFSGTRDYFVAEKRYVTRQGTTIETQISVALVRNEEGAPGYIVFEGIDLTEKNRTVRELEQANQRLQLFARTDALTGLPNRRAFDEALERECARTQRTGETLSIIIIDLDYFKRINDRYGHGIGDEVLVKLADVLRSVVRRSDLAARLGGEEFVVLLPETTAAAGTRLAERLRLALHAVTWPGEPVTASFGVAEYDHESMSPKILLNLADEALYAAKAAGRDQVMKAEQ</sequence>
<dbReference type="SUPFAM" id="SSF55781">
    <property type="entry name" value="GAF domain-like"/>
    <property type="match status" value="1"/>
</dbReference>
<dbReference type="Gene3D" id="3.30.450.20">
    <property type="entry name" value="PAS domain"/>
    <property type="match status" value="1"/>
</dbReference>
<evidence type="ECO:0000256" key="1">
    <source>
        <dbReference type="ARBA" id="ARBA00001946"/>
    </source>
</evidence>
<dbReference type="InterPro" id="IPR000014">
    <property type="entry name" value="PAS"/>
</dbReference>
<gene>
    <name evidence="4" type="ORF">FY550_01805</name>
</gene>
<dbReference type="GO" id="GO:0006355">
    <property type="term" value="P:regulation of DNA-templated transcription"/>
    <property type="evidence" value="ECO:0007669"/>
    <property type="project" value="InterPro"/>
</dbReference>
<dbReference type="EC" id="2.7.7.65" evidence="2"/>
<dbReference type="GO" id="GO:0052621">
    <property type="term" value="F:diguanylate cyclase activity"/>
    <property type="evidence" value="ECO:0007669"/>
    <property type="project" value="UniProtKB-EC"/>
</dbReference>
<dbReference type="InterPro" id="IPR013767">
    <property type="entry name" value="PAS_fold"/>
</dbReference>
<dbReference type="Gene3D" id="3.30.450.40">
    <property type="match status" value="1"/>
</dbReference>
<dbReference type="FunFam" id="3.30.70.270:FF:000001">
    <property type="entry name" value="Diguanylate cyclase domain protein"/>
    <property type="match status" value="1"/>
</dbReference>
<dbReference type="Pfam" id="PF00990">
    <property type="entry name" value="GGDEF"/>
    <property type="match status" value="1"/>
</dbReference>
<organism evidence="4 5">
    <name type="scientific">Kushneria phosphatilytica</name>
    <dbReference type="NCBI Taxonomy" id="657387"/>
    <lineage>
        <taxon>Bacteria</taxon>
        <taxon>Pseudomonadati</taxon>
        <taxon>Pseudomonadota</taxon>
        <taxon>Gammaproteobacteria</taxon>
        <taxon>Oceanospirillales</taxon>
        <taxon>Halomonadaceae</taxon>
        <taxon>Kushneria</taxon>
    </lineage>
</organism>
<dbReference type="PROSITE" id="PS50887">
    <property type="entry name" value="GGDEF"/>
    <property type="match status" value="1"/>
</dbReference>
<dbReference type="InterPro" id="IPR029016">
    <property type="entry name" value="GAF-like_dom_sf"/>
</dbReference>
<dbReference type="CDD" id="cd00130">
    <property type="entry name" value="PAS"/>
    <property type="match status" value="1"/>
</dbReference>
<evidence type="ECO:0000256" key="2">
    <source>
        <dbReference type="ARBA" id="ARBA00012528"/>
    </source>
</evidence>
<keyword evidence="5" id="KW-1185">Reference proteome</keyword>
<dbReference type="InterPro" id="IPR043128">
    <property type="entry name" value="Rev_trsase/Diguanyl_cyclase"/>
</dbReference>
<dbReference type="InterPro" id="IPR029787">
    <property type="entry name" value="Nucleotide_cyclase"/>
</dbReference>
<evidence type="ECO:0000256" key="3">
    <source>
        <dbReference type="ARBA" id="ARBA00034247"/>
    </source>
</evidence>
<proteinExistence type="predicted"/>
<dbReference type="RefSeq" id="WP_070981144.1">
    <property type="nucleotide sequence ID" value="NZ_CP043420.1"/>
</dbReference>
<dbReference type="AlphaFoldDB" id="A0A1S1NRI5"/>
<name>A0A1S1NRI5_9GAMM</name>
<dbReference type="OrthoDB" id="9812260at2"/>
<dbReference type="STRING" id="657387.BH688_14850"/>
<dbReference type="SMART" id="SM00267">
    <property type="entry name" value="GGDEF"/>
    <property type="match status" value="1"/>
</dbReference>
<dbReference type="NCBIfam" id="TIGR00254">
    <property type="entry name" value="GGDEF"/>
    <property type="match status" value="1"/>
</dbReference>
<comment type="catalytic activity">
    <reaction evidence="3">
        <text>2 GTP = 3',3'-c-di-GMP + 2 diphosphate</text>
        <dbReference type="Rhea" id="RHEA:24898"/>
        <dbReference type="ChEBI" id="CHEBI:33019"/>
        <dbReference type="ChEBI" id="CHEBI:37565"/>
        <dbReference type="ChEBI" id="CHEBI:58805"/>
        <dbReference type="EC" id="2.7.7.65"/>
    </reaction>
</comment>
<protein>
    <recommendedName>
        <fullName evidence="2">diguanylate cyclase</fullName>
        <ecNumber evidence="2">2.7.7.65</ecNumber>
    </recommendedName>
</protein>
<evidence type="ECO:0000313" key="4">
    <source>
        <dbReference type="EMBL" id="QEL09990.1"/>
    </source>
</evidence>
<dbReference type="Gene3D" id="3.30.70.270">
    <property type="match status" value="1"/>
</dbReference>
<dbReference type="SMART" id="SM00091">
    <property type="entry name" value="PAS"/>
    <property type="match status" value="1"/>
</dbReference>
<dbReference type="SUPFAM" id="SSF55785">
    <property type="entry name" value="PYP-like sensor domain (PAS domain)"/>
    <property type="match status" value="1"/>
</dbReference>
<reference evidence="4 5" key="1">
    <citation type="submission" date="2019-08" db="EMBL/GenBank/DDBJ databases">
        <title>Complete genome sequence of Kushneria sp. YCWA18, a halophilic phosphate-solubilizing bacterium isolated from Daqiao saltern in China.</title>
        <authorList>
            <person name="Du G.-X."/>
            <person name="Qu L.-Y."/>
        </authorList>
    </citation>
    <scope>NUCLEOTIDE SEQUENCE [LARGE SCALE GENOMIC DNA]</scope>
    <source>
        <strain evidence="4 5">YCWA18</strain>
    </source>
</reference>
<dbReference type="CDD" id="cd01949">
    <property type="entry name" value="GGDEF"/>
    <property type="match status" value="1"/>
</dbReference>
<dbReference type="SUPFAM" id="SSF55073">
    <property type="entry name" value="Nucleotide cyclase"/>
    <property type="match status" value="1"/>
</dbReference>
<dbReference type="InterPro" id="IPR050469">
    <property type="entry name" value="Diguanylate_Cyclase"/>
</dbReference>
<dbReference type="EMBL" id="CP043420">
    <property type="protein sequence ID" value="QEL09990.1"/>
    <property type="molecule type" value="Genomic_DNA"/>
</dbReference>